<dbReference type="Proteomes" id="UP000185766">
    <property type="component" value="Unassembled WGS sequence"/>
</dbReference>
<protein>
    <submittedName>
        <fullName evidence="2">Uncharacterized protein</fullName>
    </submittedName>
</protein>
<gene>
    <name evidence="2" type="ORF">SAMN05216214_102182</name>
</gene>
<keyword evidence="3" id="KW-1185">Reference proteome</keyword>
<feature type="region of interest" description="Disordered" evidence="1">
    <location>
        <begin position="1"/>
        <end position="47"/>
    </location>
</feature>
<accession>A0A1H7GTA9</accession>
<feature type="compositionally biased region" description="Basic and acidic residues" evidence="1">
    <location>
        <begin position="17"/>
        <end position="33"/>
    </location>
</feature>
<sequence>MRIDGFASAYAQPRSAPRSEPRDAAAEEQRERASQPGAAEQQQGFDAQEIQRRVNALSKNQENLPTTLREATLQRPLSNRAAQALASYGSTAQITGEADAPRLAGLDLYA</sequence>
<dbReference type="EMBL" id="FOAS01000002">
    <property type="protein sequence ID" value="SEK41396.1"/>
    <property type="molecule type" value="Genomic_DNA"/>
</dbReference>
<dbReference type="RefSeq" id="WP_074864752.1">
    <property type="nucleotide sequence ID" value="NZ_FOAS01000002.1"/>
</dbReference>
<evidence type="ECO:0000313" key="3">
    <source>
        <dbReference type="Proteomes" id="UP000185766"/>
    </source>
</evidence>
<organism evidence="2 3">
    <name type="scientific">Atopomonas hussainii</name>
    <dbReference type="NCBI Taxonomy" id="1429083"/>
    <lineage>
        <taxon>Bacteria</taxon>
        <taxon>Pseudomonadati</taxon>
        <taxon>Pseudomonadota</taxon>
        <taxon>Gammaproteobacteria</taxon>
        <taxon>Pseudomonadales</taxon>
        <taxon>Pseudomonadaceae</taxon>
        <taxon>Atopomonas</taxon>
    </lineage>
</organism>
<evidence type="ECO:0000313" key="2">
    <source>
        <dbReference type="EMBL" id="SEK41396.1"/>
    </source>
</evidence>
<dbReference type="AlphaFoldDB" id="A0A1H7GTA9"/>
<reference evidence="2" key="1">
    <citation type="submission" date="2016-10" db="EMBL/GenBank/DDBJ databases">
        <authorList>
            <person name="de Groot N.N."/>
        </authorList>
    </citation>
    <scope>NUCLEOTIDE SEQUENCE [LARGE SCALE GENOMIC DNA]</scope>
    <source>
        <strain evidence="2">JCM 19513</strain>
    </source>
</reference>
<evidence type="ECO:0000256" key="1">
    <source>
        <dbReference type="SAM" id="MobiDB-lite"/>
    </source>
</evidence>
<dbReference type="STRING" id="1429083.GCA_001885685_02949"/>
<proteinExistence type="predicted"/>
<name>A0A1H7GTA9_9GAMM</name>